<keyword evidence="1" id="KW-0472">Membrane</keyword>
<dbReference type="KEGG" id="ppd:Ppro_3763"/>
<reference evidence="2 3" key="1">
    <citation type="submission" date="2006-10" db="EMBL/GenBank/DDBJ databases">
        <title>Complete sequence of plasmid pPRO1 of Pelobacter propionicus DSM 2379.</title>
        <authorList>
            <consortium name="US DOE Joint Genome Institute"/>
            <person name="Copeland A."/>
            <person name="Lucas S."/>
            <person name="Lapidus A."/>
            <person name="Barry K."/>
            <person name="Detter J.C."/>
            <person name="Glavina del Rio T."/>
            <person name="Hammon N."/>
            <person name="Israni S."/>
            <person name="Dalin E."/>
            <person name="Tice H."/>
            <person name="Pitluck S."/>
            <person name="Saunders E."/>
            <person name="Brettin T."/>
            <person name="Bruce D."/>
            <person name="Han C."/>
            <person name="Tapia R."/>
            <person name="Schmutz J."/>
            <person name="Larimer F."/>
            <person name="Land M."/>
            <person name="Hauser L."/>
            <person name="Kyrpides N."/>
            <person name="Kim E."/>
            <person name="Lovley D."/>
            <person name="Richardson P."/>
        </authorList>
    </citation>
    <scope>NUCLEOTIDE SEQUENCE [LARGE SCALE GENOMIC DNA]</scope>
    <source>
        <strain evidence="3">DSM 2379 / NBRC 103807 / OttBd1</strain>
        <plasmid evidence="3">Plasmid pPRO1</plasmid>
    </source>
</reference>
<evidence type="ECO:0000313" key="3">
    <source>
        <dbReference type="Proteomes" id="UP000006732"/>
    </source>
</evidence>
<keyword evidence="2" id="KW-0378">Hydrolase</keyword>
<organism evidence="2 3">
    <name type="scientific">Pelobacter propionicus (strain DSM 2379 / NBRC 103807 / OttBd1)</name>
    <dbReference type="NCBI Taxonomy" id="338966"/>
    <lineage>
        <taxon>Bacteria</taxon>
        <taxon>Pseudomonadati</taxon>
        <taxon>Thermodesulfobacteriota</taxon>
        <taxon>Desulfuromonadia</taxon>
        <taxon>Desulfuromonadales</taxon>
        <taxon>Desulfuromonadaceae</taxon>
        <taxon>Pelobacter</taxon>
    </lineage>
</organism>
<feature type="transmembrane region" description="Helical" evidence="1">
    <location>
        <begin position="134"/>
        <end position="153"/>
    </location>
</feature>
<sequence length="175" mass="19378">MVAWNVTGREMRWRNHQMITGIAIYSITGGFLSAWLAAAGSVLPDVLELNGLIKHRTVTHWPYPYLVMAAVLYALEYRTPSIVLYLIFFMLLGVIFHLLLDGLSITGIPVGLKPTSNRRVALNLYTTFTPSEDLTTAGLIVVFLAITCFRGFLNTQHIQLELSMIVGLLGALAGR</sequence>
<keyword evidence="2" id="KW-0614">Plasmid</keyword>
<keyword evidence="1" id="KW-0812">Transmembrane</keyword>
<dbReference type="AlphaFoldDB" id="A0R7P4"/>
<dbReference type="InterPro" id="IPR007404">
    <property type="entry name" value="YdjM-like"/>
</dbReference>
<dbReference type="HOGENOM" id="CLU_1531140_0_0_7"/>
<dbReference type="GO" id="GO:0016787">
    <property type="term" value="F:hydrolase activity"/>
    <property type="evidence" value="ECO:0007669"/>
    <property type="project" value="UniProtKB-KW"/>
</dbReference>
<protein>
    <submittedName>
        <fullName evidence="2">Membrane-bound metal-dependent hydrolase</fullName>
    </submittedName>
</protein>
<feature type="transmembrane region" description="Helical" evidence="1">
    <location>
        <begin position="58"/>
        <end position="75"/>
    </location>
</feature>
<feature type="transmembrane region" description="Helical" evidence="1">
    <location>
        <begin position="18"/>
        <end position="38"/>
    </location>
</feature>
<evidence type="ECO:0000256" key="1">
    <source>
        <dbReference type="SAM" id="Phobius"/>
    </source>
</evidence>
<proteinExistence type="predicted"/>
<accession>A0R7P4</accession>
<dbReference type="EMBL" id="CP000483">
    <property type="protein sequence ID" value="ABL01352.1"/>
    <property type="molecule type" value="Genomic_DNA"/>
</dbReference>
<dbReference type="Proteomes" id="UP000006732">
    <property type="component" value="Plasmid pPRO1"/>
</dbReference>
<geneLocation type="plasmid" evidence="2 3">
    <name>pPRO1</name>
</geneLocation>
<keyword evidence="3" id="KW-1185">Reference proteome</keyword>
<keyword evidence="1" id="KW-1133">Transmembrane helix</keyword>
<dbReference type="Pfam" id="PF04307">
    <property type="entry name" value="YdjM"/>
    <property type="match status" value="1"/>
</dbReference>
<name>A0R7P4_PELPD</name>
<gene>
    <name evidence="2" type="ordered locus">Ppro_3763</name>
</gene>
<evidence type="ECO:0000313" key="2">
    <source>
        <dbReference type="EMBL" id="ABL01352.1"/>
    </source>
</evidence>
<feature type="transmembrane region" description="Helical" evidence="1">
    <location>
        <begin position="82"/>
        <end position="100"/>
    </location>
</feature>